<reference evidence="3" key="1">
    <citation type="submission" date="2016-04" db="EMBL/GenBank/DDBJ databases">
        <authorList>
            <person name="Evans L.H."/>
            <person name="Alamgir A."/>
            <person name="Owens N."/>
            <person name="Weber N.D."/>
            <person name="Virtaneva K."/>
            <person name="Barbian K."/>
            <person name="Babar A."/>
            <person name="Rosenke K."/>
        </authorList>
    </citation>
    <scope>NUCLEOTIDE SEQUENCE [LARGE SCALE GENOMIC DNA]</scope>
    <source>
        <strain evidence="3">CBS 101.48</strain>
    </source>
</reference>
<gene>
    <name evidence="3" type="primary">ABSGL_06228.1 scaffold 7705</name>
</gene>
<dbReference type="Proteomes" id="UP000078561">
    <property type="component" value="Unassembled WGS sequence"/>
</dbReference>
<sequence>MMADDVEVKAPPKVHDHQSRSKTRRQSQSRPLSASLISTTPSSTSMDITDLKKHSHKQRLAEEAAQRHLRSYGRKDIIRQKLLIYGGTFLAATSATYAKGFERATVILVANKEILGVGYLGFKQRTWNLKAQLGVRWRHDYDLKQREMLQANLHCCGFENPSDHAAYFSRCWAESLLPGCQHKFFLFENAFLLTTYTMAFSILPLHIVVMVISILCSNHVDIVFGTRKRPPIAYLGKFTDWREWELAQKNFQNSKSE</sequence>
<accession>A0A163JC85</accession>
<dbReference type="AlphaFoldDB" id="A0A163JC85"/>
<evidence type="ECO:0000313" key="3">
    <source>
        <dbReference type="EMBL" id="SAM00540.1"/>
    </source>
</evidence>
<keyword evidence="2" id="KW-1133">Transmembrane helix</keyword>
<feature type="transmembrane region" description="Helical" evidence="2">
    <location>
        <begin position="191"/>
        <end position="215"/>
    </location>
</feature>
<dbReference type="STRING" id="4829.A0A163JC85"/>
<keyword evidence="2" id="KW-0812">Transmembrane</keyword>
<organism evidence="3">
    <name type="scientific">Absidia glauca</name>
    <name type="common">Pin mould</name>
    <dbReference type="NCBI Taxonomy" id="4829"/>
    <lineage>
        <taxon>Eukaryota</taxon>
        <taxon>Fungi</taxon>
        <taxon>Fungi incertae sedis</taxon>
        <taxon>Mucoromycota</taxon>
        <taxon>Mucoromycotina</taxon>
        <taxon>Mucoromycetes</taxon>
        <taxon>Mucorales</taxon>
        <taxon>Cunninghamellaceae</taxon>
        <taxon>Absidia</taxon>
    </lineage>
</organism>
<dbReference type="EMBL" id="LT553219">
    <property type="protein sequence ID" value="SAM00540.1"/>
    <property type="molecule type" value="Genomic_DNA"/>
</dbReference>
<name>A0A163JC85_ABSGL</name>
<evidence type="ECO:0000313" key="4">
    <source>
        <dbReference type="Proteomes" id="UP000078561"/>
    </source>
</evidence>
<feature type="compositionally biased region" description="Basic and acidic residues" evidence="1">
    <location>
        <begin position="1"/>
        <end position="19"/>
    </location>
</feature>
<proteinExistence type="predicted"/>
<dbReference type="OrthoDB" id="2156690at2759"/>
<evidence type="ECO:0000256" key="1">
    <source>
        <dbReference type="SAM" id="MobiDB-lite"/>
    </source>
</evidence>
<feature type="compositionally biased region" description="Polar residues" evidence="1">
    <location>
        <begin position="31"/>
        <end position="47"/>
    </location>
</feature>
<evidence type="ECO:0000256" key="2">
    <source>
        <dbReference type="SAM" id="Phobius"/>
    </source>
</evidence>
<keyword evidence="2" id="KW-0472">Membrane</keyword>
<dbReference type="InParanoid" id="A0A163JC85"/>
<protein>
    <submittedName>
        <fullName evidence="3">Uncharacterized protein</fullName>
    </submittedName>
</protein>
<feature type="region of interest" description="Disordered" evidence="1">
    <location>
        <begin position="1"/>
        <end position="47"/>
    </location>
</feature>
<keyword evidence="4" id="KW-1185">Reference proteome</keyword>